<dbReference type="EMBL" id="CAJPDQ010000018">
    <property type="protein sequence ID" value="CAF9922571.1"/>
    <property type="molecule type" value="Genomic_DNA"/>
</dbReference>
<dbReference type="SUPFAM" id="SSF50044">
    <property type="entry name" value="SH3-domain"/>
    <property type="match status" value="2"/>
</dbReference>
<dbReference type="InterPro" id="IPR029006">
    <property type="entry name" value="ADF-H/Gelsolin-like_dom_sf"/>
</dbReference>
<dbReference type="OrthoDB" id="5971719at2759"/>
<dbReference type="PROSITE" id="PS50002">
    <property type="entry name" value="SH3"/>
    <property type="match status" value="2"/>
</dbReference>
<feature type="domain" description="ADF-H" evidence="5">
    <location>
        <begin position="5"/>
        <end position="155"/>
    </location>
</feature>
<dbReference type="GO" id="GO:0030833">
    <property type="term" value="P:regulation of actin filament polymerization"/>
    <property type="evidence" value="ECO:0007669"/>
    <property type="project" value="TreeGrafter"/>
</dbReference>
<evidence type="ECO:0000256" key="2">
    <source>
        <dbReference type="PROSITE-ProRule" id="PRU00192"/>
    </source>
</evidence>
<dbReference type="Pfam" id="PF14604">
    <property type="entry name" value="SH3_9"/>
    <property type="match status" value="1"/>
</dbReference>
<dbReference type="SMART" id="SM00102">
    <property type="entry name" value="ADF"/>
    <property type="match status" value="1"/>
</dbReference>
<feature type="domain" description="SH3" evidence="4">
    <location>
        <begin position="740"/>
        <end position="798"/>
    </location>
</feature>
<dbReference type="PRINTS" id="PR00452">
    <property type="entry name" value="SH3DOMAIN"/>
</dbReference>
<evidence type="ECO:0000256" key="3">
    <source>
        <dbReference type="SAM" id="MobiDB-lite"/>
    </source>
</evidence>
<feature type="compositionally biased region" description="Polar residues" evidence="3">
    <location>
        <begin position="241"/>
        <end position="255"/>
    </location>
</feature>
<dbReference type="GO" id="GO:0005884">
    <property type="term" value="C:actin filament"/>
    <property type="evidence" value="ECO:0007669"/>
    <property type="project" value="TreeGrafter"/>
</dbReference>
<keyword evidence="1 2" id="KW-0728">SH3 domain</keyword>
<dbReference type="PRINTS" id="PR00499">
    <property type="entry name" value="P67PHOX"/>
</dbReference>
<feature type="compositionally biased region" description="Polar residues" evidence="3">
    <location>
        <begin position="154"/>
        <end position="172"/>
    </location>
</feature>
<dbReference type="GO" id="GO:0051015">
    <property type="term" value="F:actin filament binding"/>
    <property type="evidence" value="ECO:0007669"/>
    <property type="project" value="TreeGrafter"/>
</dbReference>
<reference evidence="6" key="1">
    <citation type="submission" date="2021-03" db="EMBL/GenBank/DDBJ databases">
        <authorList>
            <person name="Tagirdzhanova G."/>
        </authorList>
    </citation>
    <scope>NUCLEOTIDE SEQUENCE</scope>
</reference>
<dbReference type="SUPFAM" id="SSF55753">
    <property type="entry name" value="Actin depolymerizing proteins"/>
    <property type="match status" value="1"/>
</dbReference>
<feature type="compositionally biased region" description="Low complexity" evidence="3">
    <location>
        <begin position="366"/>
        <end position="376"/>
    </location>
</feature>
<dbReference type="CDD" id="cd11281">
    <property type="entry name" value="ADF_drebrin_like"/>
    <property type="match status" value="1"/>
</dbReference>
<proteinExistence type="predicted"/>
<dbReference type="AlphaFoldDB" id="A0A8H3FAS8"/>
<dbReference type="InterPro" id="IPR035719">
    <property type="entry name" value="Abp1_fungi_SH3_C1"/>
</dbReference>
<dbReference type="PROSITE" id="PS51263">
    <property type="entry name" value="ADF_H"/>
    <property type="match status" value="1"/>
</dbReference>
<dbReference type="PANTHER" id="PTHR10829:SF25">
    <property type="entry name" value="DREBRIN-LIKE PROTEIN"/>
    <property type="match status" value="1"/>
</dbReference>
<dbReference type="InterPro" id="IPR001452">
    <property type="entry name" value="SH3_domain"/>
</dbReference>
<feature type="region of interest" description="Disordered" evidence="3">
    <location>
        <begin position="154"/>
        <end position="223"/>
    </location>
</feature>
<gene>
    <name evidence="6" type="ORF">GOMPHAMPRED_002614</name>
</gene>
<feature type="compositionally biased region" description="Pro residues" evidence="3">
    <location>
        <begin position="551"/>
        <end position="569"/>
    </location>
</feature>
<dbReference type="Pfam" id="PF00241">
    <property type="entry name" value="Cofilin_ADF"/>
    <property type="match status" value="1"/>
</dbReference>
<name>A0A8H3FAS8_9LECA</name>
<evidence type="ECO:0000259" key="5">
    <source>
        <dbReference type="PROSITE" id="PS51263"/>
    </source>
</evidence>
<dbReference type="Pfam" id="PF00018">
    <property type="entry name" value="SH3_1"/>
    <property type="match status" value="1"/>
</dbReference>
<accession>A0A8H3FAS8</accession>
<feature type="compositionally biased region" description="Polar residues" evidence="3">
    <location>
        <begin position="458"/>
        <end position="469"/>
    </location>
</feature>
<feature type="region of interest" description="Disordered" evidence="3">
    <location>
        <begin position="317"/>
        <end position="576"/>
    </location>
</feature>
<dbReference type="FunFam" id="3.40.20.10:FF:000045">
    <property type="entry name" value="Actin binding protein, putative"/>
    <property type="match status" value="1"/>
</dbReference>
<dbReference type="SMART" id="SM00326">
    <property type="entry name" value="SH3"/>
    <property type="match status" value="2"/>
</dbReference>
<evidence type="ECO:0000313" key="7">
    <source>
        <dbReference type="Proteomes" id="UP000664169"/>
    </source>
</evidence>
<feature type="region of interest" description="Disordered" evidence="3">
    <location>
        <begin position="241"/>
        <end position="265"/>
    </location>
</feature>
<evidence type="ECO:0000259" key="4">
    <source>
        <dbReference type="PROSITE" id="PS50002"/>
    </source>
</evidence>
<dbReference type="InterPro" id="IPR002108">
    <property type="entry name" value="ADF-H"/>
</dbReference>
<evidence type="ECO:0000256" key="1">
    <source>
        <dbReference type="ARBA" id="ARBA00022443"/>
    </source>
</evidence>
<feature type="region of interest" description="Disordered" evidence="3">
    <location>
        <begin position="714"/>
        <end position="744"/>
    </location>
</feature>
<comment type="caution">
    <text evidence="6">The sequence shown here is derived from an EMBL/GenBank/DDBJ whole genome shotgun (WGS) entry which is preliminary data.</text>
</comment>
<dbReference type="Proteomes" id="UP000664169">
    <property type="component" value="Unassembled WGS sequence"/>
</dbReference>
<dbReference type="InterPro" id="IPR036028">
    <property type="entry name" value="SH3-like_dom_sf"/>
</dbReference>
<dbReference type="Gene3D" id="2.30.30.40">
    <property type="entry name" value="SH3 Domains"/>
    <property type="match status" value="2"/>
</dbReference>
<dbReference type="GO" id="GO:0030864">
    <property type="term" value="C:cortical actin cytoskeleton"/>
    <property type="evidence" value="ECO:0007669"/>
    <property type="project" value="TreeGrafter"/>
</dbReference>
<dbReference type="PANTHER" id="PTHR10829">
    <property type="entry name" value="CORTACTIN AND DREBRIN"/>
    <property type="match status" value="1"/>
</dbReference>
<evidence type="ECO:0000313" key="6">
    <source>
        <dbReference type="EMBL" id="CAF9922571.1"/>
    </source>
</evidence>
<feature type="compositionally biased region" description="Basic and acidic residues" evidence="3">
    <location>
        <begin position="496"/>
        <end position="505"/>
    </location>
</feature>
<protein>
    <recommendedName>
        <fullName evidence="8">Actin binding protein</fullName>
    </recommendedName>
</protein>
<dbReference type="GO" id="GO:0030427">
    <property type="term" value="C:site of polarized growth"/>
    <property type="evidence" value="ECO:0007669"/>
    <property type="project" value="TreeGrafter"/>
</dbReference>
<sequence>MASLNLSTNGPSITKSYQSVIDAPQASGNASSSPTYGQWAVFSVSTPLVNAFQPDSGKEAVLKVQSTGEGELADLIEEFSDGKIQFAFVKVKDSNSGLPKHVYICWCGEGVPERTKGYFANYQLATAKVLHGYHVQITARSDRDLTPESIMQQVAQASGSNYSRTSAPQSSGGPPPIASKPAFMPTSSGAGTGGFNPLGARRSTPSKPQNVDADGWGDDAPPVTRSQLEKVASAYQPTKVNMRDLSSQQSSSNFQAPAPIDRPDVVKGAYQPVGKVDIAAIRRQAQETSSTSDDRPTIVKGAYEPVGKVDIAAIRARAQPPQDVVTSPAPDTDTDSAPKSLAERSAAFSQSERLTELPKPKVANRFGSSTSSFTGTKAPLPGAFGLESQKSPTNAGLGSAGRSFADSAGKSPAQLWAEKKAREGGTVPSSSAAGIRPPSAEASGNEWKSGYTGKSWGPVQTTKTGQSAGSVEAQRTGEQQPQQEEELDTTGGVSSLRDRFKDVDINRAVPPPPSNYERSVPEPPVLETSNKPNAGRGIPIPGLAQDSHVNIPPPPAQPRSPTPPTPDQPESPIRLAVPVSRNIPEVEDAHEEQHAPPPALPVASLAKQISQDEQDDEPEAHDPARGMAATVAATTFGEQATEAAAGGSTGGGKTAIALYDYEKIEDNELDLHEGERIINIDMVDVDWWMGENSRGESGYFPKDYVELDEEKASTTAEAANTIPPPLPTTESAPPAGPPGGAAPTATALYDYEANEDNELTFPEGASITNIAFPAEDWWSGEYNGHEGLFPAAYVQLDE</sequence>
<keyword evidence="7" id="KW-1185">Reference proteome</keyword>
<feature type="domain" description="SH3" evidence="4">
    <location>
        <begin position="650"/>
        <end position="710"/>
    </location>
</feature>
<organism evidence="6 7">
    <name type="scientific">Gomphillus americanus</name>
    <dbReference type="NCBI Taxonomy" id="1940652"/>
    <lineage>
        <taxon>Eukaryota</taxon>
        <taxon>Fungi</taxon>
        <taxon>Dikarya</taxon>
        <taxon>Ascomycota</taxon>
        <taxon>Pezizomycotina</taxon>
        <taxon>Lecanoromycetes</taxon>
        <taxon>OSLEUM clade</taxon>
        <taxon>Ostropomycetidae</taxon>
        <taxon>Ostropales</taxon>
        <taxon>Graphidaceae</taxon>
        <taxon>Gomphilloideae</taxon>
        <taxon>Gomphillus</taxon>
    </lineage>
</organism>
<dbReference type="CDD" id="cd11962">
    <property type="entry name" value="SH3_Abp1_fungi_C1"/>
    <property type="match status" value="1"/>
</dbReference>
<dbReference type="Gene3D" id="3.40.20.10">
    <property type="entry name" value="Severin"/>
    <property type="match status" value="1"/>
</dbReference>
<evidence type="ECO:0008006" key="8">
    <source>
        <dbReference type="Google" id="ProtNLM"/>
    </source>
</evidence>